<proteinExistence type="predicted"/>
<keyword evidence="1" id="KW-1133">Transmembrane helix</keyword>
<evidence type="ECO:0000313" key="2">
    <source>
        <dbReference type="EMBL" id="RDU37324.1"/>
    </source>
</evidence>
<keyword evidence="1" id="KW-0472">Membrane</keyword>
<evidence type="ECO:0000256" key="1">
    <source>
        <dbReference type="SAM" id="Phobius"/>
    </source>
</evidence>
<name>A0A3D8GS67_9BACI</name>
<keyword evidence="1" id="KW-0812">Transmembrane</keyword>
<reference evidence="2 3" key="1">
    <citation type="submission" date="2018-07" db="EMBL/GenBank/DDBJ databases">
        <title>Bacillus sp. YLB-04 draft genome sequence.</title>
        <authorList>
            <person name="Yu L."/>
            <person name="Tang X."/>
        </authorList>
    </citation>
    <scope>NUCLEOTIDE SEQUENCE [LARGE SCALE GENOMIC DNA]</scope>
    <source>
        <strain evidence="2 3">YLB-04</strain>
    </source>
</reference>
<comment type="caution">
    <text evidence="2">The sequence shown here is derived from an EMBL/GenBank/DDBJ whole genome shotgun (WGS) entry which is preliminary data.</text>
</comment>
<gene>
    <name evidence="2" type="ORF">DRW41_05600</name>
</gene>
<sequence length="61" mass="6987">MEILLVSLGAIFKLVNSASEAIVLALQIALIYFLIRLLSWQRDKKDAQQINEKLKAFKKEI</sequence>
<dbReference type="RefSeq" id="WP_115450998.1">
    <property type="nucleotide sequence ID" value="NZ_QNQT01000002.1"/>
</dbReference>
<dbReference type="OrthoDB" id="2734858at2"/>
<keyword evidence="3" id="KW-1185">Reference proteome</keyword>
<feature type="transmembrane region" description="Helical" evidence="1">
    <location>
        <begin position="14"/>
        <end position="35"/>
    </location>
</feature>
<dbReference type="AlphaFoldDB" id="A0A3D8GS67"/>
<dbReference type="Proteomes" id="UP000257144">
    <property type="component" value="Unassembled WGS sequence"/>
</dbReference>
<evidence type="ECO:0000313" key="3">
    <source>
        <dbReference type="Proteomes" id="UP000257144"/>
    </source>
</evidence>
<protein>
    <submittedName>
        <fullName evidence="2">Uncharacterized protein</fullName>
    </submittedName>
</protein>
<organism evidence="2 3">
    <name type="scientific">Neobacillus piezotolerans</name>
    <dbReference type="NCBI Taxonomy" id="2259171"/>
    <lineage>
        <taxon>Bacteria</taxon>
        <taxon>Bacillati</taxon>
        <taxon>Bacillota</taxon>
        <taxon>Bacilli</taxon>
        <taxon>Bacillales</taxon>
        <taxon>Bacillaceae</taxon>
        <taxon>Neobacillus</taxon>
    </lineage>
</organism>
<accession>A0A3D8GS67</accession>
<dbReference type="EMBL" id="QNQT01000002">
    <property type="protein sequence ID" value="RDU37324.1"/>
    <property type="molecule type" value="Genomic_DNA"/>
</dbReference>